<reference evidence="2" key="1">
    <citation type="journal article" date="2014" name="Int. J. Syst. Evol. Microbiol.">
        <title>Complete genome of a new Firmicutes species belonging to the dominant human colonic microbiota ('Ruminococcus bicirculans') reveals two chromosomes and a selective capacity to utilize plant glucans.</title>
        <authorList>
            <consortium name="NISC Comparative Sequencing Program"/>
            <person name="Wegmann U."/>
            <person name="Louis P."/>
            <person name="Goesmann A."/>
            <person name="Henrissat B."/>
            <person name="Duncan S.H."/>
            <person name="Flint H.J."/>
        </authorList>
    </citation>
    <scope>NUCLEOTIDE SEQUENCE</scope>
    <source>
        <strain evidence="2">NBRC 107169</strain>
    </source>
</reference>
<evidence type="ECO:0000256" key="1">
    <source>
        <dbReference type="SAM" id="Phobius"/>
    </source>
</evidence>
<name>A0ABQ5UPJ2_9HYPH</name>
<feature type="transmembrane region" description="Helical" evidence="1">
    <location>
        <begin position="7"/>
        <end position="28"/>
    </location>
</feature>
<dbReference type="EMBL" id="BSNI01000002">
    <property type="protein sequence ID" value="GLQ16735.1"/>
    <property type="molecule type" value="Genomic_DNA"/>
</dbReference>
<gene>
    <name evidence="2" type="ORF">GCM10007879_09840</name>
</gene>
<organism evidence="2 3">
    <name type="scientific">Maritalea porphyrae</name>
    <dbReference type="NCBI Taxonomy" id="880732"/>
    <lineage>
        <taxon>Bacteria</taxon>
        <taxon>Pseudomonadati</taxon>
        <taxon>Pseudomonadota</taxon>
        <taxon>Alphaproteobacteria</taxon>
        <taxon>Hyphomicrobiales</taxon>
        <taxon>Devosiaceae</taxon>
        <taxon>Maritalea</taxon>
    </lineage>
</organism>
<evidence type="ECO:0000313" key="3">
    <source>
        <dbReference type="Proteomes" id="UP001161405"/>
    </source>
</evidence>
<evidence type="ECO:0000313" key="2">
    <source>
        <dbReference type="EMBL" id="GLQ16735.1"/>
    </source>
</evidence>
<feature type="transmembrane region" description="Helical" evidence="1">
    <location>
        <begin position="96"/>
        <end position="119"/>
    </location>
</feature>
<proteinExistence type="predicted"/>
<feature type="transmembrane region" description="Helical" evidence="1">
    <location>
        <begin position="40"/>
        <end position="63"/>
    </location>
</feature>
<protein>
    <submittedName>
        <fullName evidence="2">Uncharacterized protein</fullName>
    </submittedName>
</protein>
<keyword evidence="1" id="KW-0472">Membrane</keyword>
<accession>A0ABQ5UPJ2</accession>
<keyword evidence="1" id="KW-1133">Transmembrane helix</keyword>
<reference evidence="2" key="2">
    <citation type="submission" date="2023-01" db="EMBL/GenBank/DDBJ databases">
        <title>Draft genome sequence of Maritalea porphyrae strain NBRC 107169.</title>
        <authorList>
            <person name="Sun Q."/>
            <person name="Mori K."/>
        </authorList>
    </citation>
    <scope>NUCLEOTIDE SEQUENCE</scope>
    <source>
        <strain evidence="2">NBRC 107169</strain>
    </source>
</reference>
<keyword evidence="1" id="KW-0812">Transmembrane</keyword>
<feature type="transmembrane region" description="Helical" evidence="1">
    <location>
        <begin position="70"/>
        <end position="90"/>
    </location>
</feature>
<keyword evidence="3" id="KW-1185">Reference proteome</keyword>
<dbReference type="RefSeq" id="WP_284362449.1">
    <property type="nucleotide sequence ID" value="NZ_BSNI01000002.1"/>
</dbReference>
<comment type="caution">
    <text evidence="2">The sequence shown here is derived from an EMBL/GenBank/DDBJ whole genome shotgun (WGS) entry which is preliminary data.</text>
</comment>
<dbReference type="Proteomes" id="UP001161405">
    <property type="component" value="Unassembled WGS sequence"/>
</dbReference>
<sequence length="129" mass="14523">MARFVQWLLVGWFLMLAIWMLSSPMSWYQTTPGVVDTGPFNMHFVMDIGLVFLMSAGAMAYGLRQQNQTAIICGAVWPALHAAFHIYIWFERGIPFDLVALSNLVGIQLPAWTALLLALSSNKRSIRYA</sequence>